<reference evidence="2" key="2">
    <citation type="journal article" date="2018" name="Mol. Plant Microbe Interact.">
        <title>Genome sequence resources for the wheat stripe rust pathogen (Puccinia striiformis f. sp. tritici) and the barley stripe rust pathogen (Puccinia striiformis f. sp. hordei).</title>
        <authorList>
            <person name="Xia C."/>
            <person name="Wang M."/>
            <person name="Yin C."/>
            <person name="Cornejo O.E."/>
            <person name="Hulbert S.H."/>
            <person name="Chen X."/>
        </authorList>
    </citation>
    <scope>NUCLEOTIDE SEQUENCE [LARGE SCALE GENOMIC DNA]</scope>
    <source>
        <strain evidence="2">93-210</strain>
    </source>
</reference>
<reference evidence="1 2" key="3">
    <citation type="journal article" date="2022" name="Microbiol. Spectr.">
        <title>Folding features and dynamics of 3D genome architecture in plant fungal pathogens.</title>
        <authorList>
            <person name="Xia C."/>
        </authorList>
    </citation>
    <scope>NUCLEOTIDE SEQUENCE [LARGE SCALE GENOMIC DNA]</scope>
    <source>
        <strain evidence="1 2">93-210</strain>
    </source>
</reference>
<sequence length="359" mass="40473">MVFRCYDPGTKVTIVRMSLQQHSQTFIRDALGVTVSQHSFNRWTSLFPETQRVVRDPEEYSRQGRTRLLTAEDREFMLELIRNEPDLFHDEPCERLYDSNGTLMGMTTLHENLVRNLNITLKKANTVNICKSPRQKFQYIARMANVPAEFLVFTDESAICLRDFLRTFARSKRGDGANRLIRDSNAKRFSLLLVISYCGLITLNVDEDNVNAVKFEQFLKWKLLGSDLSSHATDASDLSSHATDASNATLVLESARAHLLSSAPNVPFYLRLSEGHSRPLQVVDVVLKECIQDFLPLVGSDPDKLKILAKSMIDIAHSRRGGCSGVILGLGCWASGTATQGIAHRIESIRVFEFEFDSI</sequence>
<name>A0ACC0EI28_9BASI</name>
<reference evidence="2" key="1">
    <citation type="journal article" date="2018" name="BMC Genomics">
        <title>Genomic insights into host adaptation between the wheat stripe rust pathogen (Puccinia striiformis f. sp. tritici) and the barley stripe rust pathogen (Puccinia striiformis f. sp. hordei).</title>
        <authorList>
            <person name="Xia C."/>
            <person name="Wang M."/>
            <person name="Yin C."/>
            <person name="Cornejo O.E."/>
            <person name="Hulbert S.H."/>
            <person name="Chen X."/>
        </authorList>
    </citation>
    <scope>NUCLEOTIDE SEQUENCE [LARGE SCALE GENOMIC DNA]</scope>
    <source>
        <strain evidence="2">93-210</strain>
    </source>
</reference>
<dbReference type="Proteomes" id="UP001060170">
    <property type="component" value="Chromosome 7"/>
</dbReference>
<gene>
    <name evidence="1" type="ORF">MJO28_007686</name>
</gene>
<proteinExistence type="predicted"/>
<organism evidence="1 2">
    <name type="scientific">Puccinia striiformis f. sp. tritici</name>
    <dbReference type="NCBI Taxonomy" id="168172"/>
    <lineage>
        <taxon>Eukaryota</taxon>
        <taxon>Fungi</taxon>
        <taxon>Dikarya</taxon>
        <taxon>Basidiomycota</taxon>
        <taxon>Pucciniomycotina</taxon>
        <taxon>Pucciniomycetes</taxon>
        <taxon>Pucciniales</taxon>
        <taxon>Pucciniaceae</taxon>
        <taxon>Puccinia</taxon>
    </lineage>
</organism>
<dbReference type="EMBL" id="CM045871">
    <property type="protein sequence ID" value="KAI7952002.1"/>
    <property type="molecule type" value="Genomic_DNA"/>
</dbReference>
<comment type="caution">
    <text evidence="1">The sequence shown here is derived from an EMBL/GenBank/DDBJ whole genome shotgun (WGS) entry which is preliminary data.</text>
</comment>
<accession>A0ACC0EI28</accession>
<keyword evidence="2" id="KW-1185">Reference proteome</keyword>
<evidence type="ECO:0000313" key="1">
    <source>
        <dbReference type="EMBL" id="KAI7952002.1"/>
    </source>
</evidence>
<evidence type="ECO:0000313" key="2">
    <source>
        <dbReference type="Proteomes" id="UP001060170"/>
    </source>
</evidence>
<protein>
    <submittedName>
        <fullName evidence="1">Uncharacterized protein</fullName>
    </submittedName>
</protein>